<dbReference type="EMBL" id="CDMY01000646">
    <property type="protein sequence ID" value="CEM28183.1"/>
    <property type="molecule type" value="Genomic_DNA"/>
</dbReference>
<feature type="region of interest" description="Disordered" evidence="3">
    <location>
        <begin position="1784"/>
        <end position="1828"/>
    </location>
</feature>
<feature type="region of interest" description="Disordered" evidence="3">
    <location>
        <begin position="1847"/>
        <end position="1926"/>
    </location>
</feature>
<feature type="compositionally biased region" description="Low complexity" evidence="3">
    <location>
        <begin position="2104"/>
        <end position="2126"/>
    </location>
</feature>
<evidence type="ECO:0000313" key="5">
    <source>
        <dbReference type="EMBL" id="CEM28183.1"/>
    </source>
</evidence>
<feature type="compositionally biased region" description="Pro residues" evidence="3">
    <location>
        <begin position="1427"/>
        <end position="1452"/>
    </location>
</feature>
<dbReference type="InterPro" id="IPR013083">
    <property type="entry name" value="Znf_RING/FYVE/PHD"/>
</dbReference>
<dbReference type="SMART" id="SM00184">
    <property type="entry name" value="RING"/>
    <property type="match status" value="1"/>
</dbReference>
<organism evidence="5 6">
    <name type="scientific">Vitrella brassicaformis (strain CCMP3155)</name>
    <dbReference type="NCBI Taxonomy" id="1169540"/>
    <lineage>
        <taxon>Eukaryota</taxon>
        <taxon>Sar</taxon>
        <taxon>Alveolata</taxon>
        <taxon>Colpodellida</taxon>
        <taxon>Vitrellaceae</taxon>
        <taxon>Vitrella</taxon>
    </lineage>
</organism>
<evidence type="ECO:0000256" key="3">
    <source>
        <dbReference type="SAM" id="MobiDB-lite"/>
    </source>
</evidence>
<dbReference type="PANTHER" id="PTHR48125">
    <property type="entry name" value="LP07818P1"/>
    <property type="match status" value="1"/>
</dbReference>
<feature type="region of interest" description="Disordered" evidence="3">
    <location>
        <begin position="2096"/>
        <end position="2165"/>
    </location>
</feature>
<feature type="region of interest" description="Disordered" evidence="3">
    <location>
        <begin position="663"/>
        <end position="759"/>
    </location>
</feature>
<evidence type="ECO:0000256" key="2">
    <source>
        <dbReference type="SAM" id="Coils"/>
    </source>
</evidence>
<feature type="coiled-coil region" evidence="2">
    <location>
        <begin position="1984"/>
        <end position="2018"/>
    </location>
</feature>
<keyword evidence="1" id="KW-0862">Zinc</keyword>
<proteinExistence type="predicted"/>
<accession>A0A0G4GFU3</accession>
<reference evidence="5 6" key="1">
    <citation type="submission" date="2014-11" db="EMBL/GenBank/DDBJ databases">
        <authorList>
            <person name="Zhu J."/>
            <person name="Qi W."/>
            <person name="Song R."/>
        </authorList>
    </citation>
    <scope>NUCLEOTIDE SEQUENCE [LARGE SCALE GENOMIC DNA]</scope>
</reference>
<dbReference type="PROSITE" id="PS50089">
    <property type="entry name" value="ZF_RING_2"/>
    <property type="match status" value="1"/>
</dbReference>
<keyword evidence="6" id="KW-1185">Reference proteome</keyword>
<dbReference type="Proteomes" id="UP000041254">
    <property type="component" value="Unassembled WGS sequence"/>
</dbReference>
<protein>
    <recommendedName>
        <fullName evidence="4">RING-type domain-containing protein</fullName>
    </recommendedName>
</protein>
<dbReference type="GO" id="GO:0008270">
    <property type="term" value="F:zinc ion binding"/>
    <property type="evidence" value="ECO:0007669"/>
    <property type="project" value="UniProtKB-KW"/>
</dbReference>
<evidence type="ECO:0000313" key="6">
    <source>
        <dbReference type="Proteomes" id="UP000041254"/>
    </source>
</evidence>
<name>A0A0G4GFU3_VITBC</name>
<evidence type="ECO:0000259" key="4">
    <source>
        <dbReference type="PROSITE" id="PS50089"/>
    </source>
</evidence>
<dbReference type="InterPro" id="IPR001841">
    <property type="entry name" value="Znf_RING"/>
</dbReference>
<sequence length="2231" mass="242157">MDTAAVQSTSKAQRKRAKKAKKRGAAPDASQDGREADEAAPSTASDKPPVETRNSAMVKSLRPDKSAPLAELLADAARTSSLIFSPDATCPISIEAIFSDVRQLANHQSCISTSYQLRWLLCNRVYEAIRLDMVWEASRDGRLDVCVRAVREAAEQLASEAYLQRVLSVKMWRFLVTLIEDVANQLEADFDSFAQAIKAMRPSSRSSSNQPTRQPSATPATRLPIFPPATDPVQLVLQHSPSPHHRFAEARLLPPDGLMRLLELFRLDKGPIPAAGSYTWDMFVDEYVAADCALGEGDGHKRAGSFTVSGATGSLAALNGSYVIRPTAEEQARLVAPPDGAAFAYVGEGVVFERLVVPIKDTLDGPRGVWVAYEPATEARSTPRLLAVGLHKSDIRHGSFATHPALPSPAFETDQWYTVDDGARLVKVDFSISAALPLDFYVCRSAFSPTDLLLVAALLHFRGASLMCTAISDSADSLAEVPDTQLLAYYVSPEVMENLPPSAHNPEPVTDVASVRPITGPMGERSLCLRDGEATIRRLGLMRLSDEWTTRPFTQWPFKALALLPGGGGMVGGRFEGGRVAVVRLEVSVSTKCALCDAQPDGSTLGDMPLLHALFSPETSDQDFAYLDKTVGVWTQRASSEEPICGKCWCTEYVMTLLSGRAQGNGASSAASDDDDATDATHPAAAAAQPSGHETSVMAVRDSFRDMPNVPAKDKSTPAPATPSATPGHDDSDQDGTTRCQAPTPAGADEESKGTPQAATAVVGASGPVSIESAFGSTQYVRGLLAREGPWECGVDLRAVFEELAQKLTDTAFEPVFRLRRVIVGQVLECVQLDQLSEGLTKAGNSRPMEATAASLQKEAELVSCDGKHQTLCCRHLWYIIVAALECIAEQMERDSVAFVKAMQDIRRRRIQEQDASSTADATLPPLPAAGDNFYDFARQAVATLVQQGPPDYTYLETHLRTFVDDTVGTADPIRDLLFFFRLDQGPPKSPTQGGTERESAWHATYRGYFDQCRTVDPTGGRRHGSLTVSGAPVINGTYLLRPTEEEQKTLLWTHPETIAYVGKKNVFKRLVYPRPDGNMGGLWMAHSPSTADGTRVRIIAFGPFKDDSVSNRNPLLSHPAAANPALETREWFAVDQEGHISRLGGVKMTTTLPLTFHVPRSALECVSKPLACESLYDYYTHYLAERGVSKGAAFPMAFYLDAQVMEHLPTSARHKERLTDASQRQSHVACVSDAETLRIKRGMVRLADEYVTKAFTEWPFAAVLALLATGSADSVCVLRAESRTQTCGRCGEPCAGSSEGPVDTIPLVHTLAFDDLNDELVFNAHAQYIRAAPAGLCVESATGSLMCGPCALDRVESAKKDPIRPDLTPVDVLATFSSLLSPPSDTQTVPSPQPKSASSSSTPSRNSPATSSIFRGIFTAKDKTKPTPPKSAPTAPKPKPTSTQPPTPPSKATPTVTVESIHEAFPDIATVTSGTEGGQQPSSETLAVVKAFLQHKGGAVEGGGVSCVESSECDAAQVRETYRRAVKKFFMDHRTALQSDPSAVFALGPLRHVRGEWLPQWHTTFVSELSKGQQLMQKELGAATTRVPKGTNGTSTSLAAMAIDEDQLKEDIQAATAALRRHPSSRLFRLPYPHPDYARMYQEGRPHSISDLEKWVPGVDKEKYGWRYWLDYIFDIACSAIAFVKSGSEVSVSAAALVAVATRLARRYNGGVFSFGLDELLSKELESAVGNLTNVDHDAVDQLSDLDPTELARAASGQPGPAVHFHSSWGLLTRALNTLGSAASVSPPDAATRTDTHTGDATTARTQDESTTPTAGRRAPDEPQAEIDKLTDKCARLERELAAAHEKLKTAEDTHTKEKDGLNGTIKRLQDDVKRLTSESAASKKMAEKERKAADAQRSTLEDILKDKDKQIKQTQETADDRVRRVSQQVRQEADKAAKTQTDTVTKQHREELDALRGEHRSAILELRAQHRMAIEQRETEVRGEADRALADVTRKRDQLRQRLREKRLRSARVDQEKDVELSRLREAEAPLRREILTLKQQLSSAQPPHSRVSTEGMSSLDLPSVRQLLDGLTSEQHRLTQLHQAAIERQIQLRHQQQPNHTSPSCSSSSTAAAAVPTHTAAPSMPFCINNGSPPPPPVSGSSSSPHANGPCAAPSSSSSSSSGGVGSSVSKCQLCLENPPDIILLPCGHKVVCQECFEKWMAPMPTEDKLCPEHTCRQPYSEVRYIFE</sequence>
<feature type="compositionally biased region" description="Polar residues" evidence="3">
    <location>
        <begin position="2040"/>
        <end position="2059"/>
    </location>
</feature>
<dbReference type="OrthoDB" id="1711136at2759"/>
<keyword evidence="2" id="KW-0175">Coiled coil</keyword>
<feature type="compositionally biased region" description="Polar residues" evidence="3">
    <location>
        <begin position="1"/>
        <end position="10"/>
    </location>
</feature>
<feature type="compositionally biased region" description="Polar residues" evidence="3">
    <location>
        <begin position="203"/>
        <end position="219"/>
    </location>
</feature>
<dbReference type="Gene3D" id="3.30.40.10">
    <property type="entry name" value="Zinc/RING finger domain, C3HC4 (zinc finger)"/>
    <property type="match status" value="1"/>
</dbReference>
<feature type="compositionally biased region" description="Basic and acidic residues" evidence="3">
    <location>
        <begin position="1869"/>
        <end position="1878"/>
    </location>
</feature>
<feature type="compositionally biased region" description="Low complexity" evidence="3">
    <location>
        <begin position="717"/>
        <end position="727"/>
    </location>
</feature>
<feature type="compositionally biased region" description="Basic and acidic residues" evidence="3">
    <location>
        <begin position="1819"/>
        <end position="1828"/>
    </location>
</feature>
<feature type="domain" description="RING-type" evidence="4">
    <location>
        <begin position="2175"/>
        <end position="2218"/>
    </location>
</feature>
<feature type="compositionally biased region" description="Basic and acidic residues" evidence="3">
    <location>
        <begin position="1847"/>
        <end position="1862"/>
    </location>
</feature>
<dbReference type="SUPFAM" id="SSF57850">
    <property type="entry name" value="RING/U-box"/>
    <property type="match status" value="1"/>
</dbReference>
<feature type="compositionally biased region" description="Basic residues" evidence="3">
    <location>
        <begin position="12"/>
        <end position="24"/>
    </location>
</feature>
<dbReference type="PANTHER" id="PTHR48125:SF10">
    <property type="entry name" value="OS12G0136300 PROTEIN"/>
    <property type="match status" value="1"/>
</dbReference>
<gene>
    <name evidence="5" type="ORF">Vbra_17666</name>
</gene>
<feature type="compositionally biased region" description="Polar residues" evidence="3">
    <location>
        <begin position="1379"/>
        <end position="1390"/>
    </location>
</feature>
<feature type="region of interest" description="Disordered" evidence="3">
    <location>
        <begin position="1379"/>
        <end position="1456"/>
    </location>
</feature>
<feature type="region of interest" description="Disordered" evidence="3">
    <location>
        <begin position="201"/>
        <end position="225"/>
    </location>
</feature>
<keyword evidence="1" id="KW-0863">Zinc-finger</keyword>
<dbReference type="PhylomeDB" id="A0A0G4GFU3"/>
<dbReference type="InParanoid" id="A0A0G4GFU3"/>
<dbReference type="Pfam" id="PF13920">
    <property type="entry name" value="zf-C3HC4_3"/>
    <property type="match status" value="1"/>
</dbReference>
<feature type="compositionally biased region" description="Low complexity" evidence="3">
    <location>
        <begin position="1395"/>
        <end position="1413"/>
    </location>
</feature>
<evidence type="ECO:0000256" key="1">
    <source>
        <dbReference type="PROSITE-ProRule" id="PRU00175"/>
    </source>
</evidence>
<keyword evidence="1" id="KW-0479">Metal-binding</keyword>
<feature type="compositionally biased region" description="Basic and acidic residues" evidence="3">
    <location>
        <begin position="1886"/>
        <end position="1913"/>
    </location>
</feature>
<feature type="region of interest" description="Disordered" evidence="3">
    <location>
        <begin position="1"/>
        <end position="61"/>
    </location>
</feature>
<dbReference type="VEuPathDB" id="CryptoDB:Vbra_17666"/>
<feature type="region of interest" description="Disordered" evidence="3">
    <location>
        <begin position="2040"/>
        <end position="2060"/>
    </location>
</feature>